<dbReference type="EMBL" id="SNYV01000016">
    <property type="protein sequence ID" value="TDQ75648.1"/>
    <property type="molecule type" value="Genomic_DNA"/>
</dbReference>
<evidence type="ECO:0000313" key="5">
    <source>
        <dbReference type="Proteomes" id="UP000295292"/>
    </source>
</evidence>
<feature type="region of interest" description="Disordered" evidence="1">
    <location>
        <begin position="256"/>
        <end position="277"/>
    </location>
</feature>
<reference evidence="4 5" key="1">
    <citation type="submission" date="2019-03" db="EMBL/GenBank/DDBJ databases">
        <title>Genomic Encyclopedia of Archaeal and Bacterial Type Strains, Phase II (KMG-II): from individual species to whole genera.</title>
        <authorList>
            <person name="Goeker M."/>
        </authorList>
    </citation>
    <scope>NUCLEOTIDE SEQUENCE [LARGE SCALE GENOMIC DNA]</scope>
    <source>
        <strain evidence="4 5">DSM 28353</strain>
    </source>
</reference>
<dbReference type="NCBIfam" id="TIGR01451">
    <property type="entry name" value="B_ant_repeat"/>
    <property type="match status" value="1"/>
</dbReference>
<dbReference type="OrthoDB" id="599464at2"/>
<dbReference type="InterPro" id="IPR047589">
    <property type="entry name" value="DUF11_rpt"/>
</dbReference>
<dbReference type="PROSITE" id="PS50835">
    <property type="entry name" value="IG_LIKE"/>
    <property type="match status" value="1"/>
</dbReference>
<evidence type="ECO:0000256" key="1">
    <source>
        <dbReference type="SAM" id="MobiDB-lite"/>
    </source>
</evidence>
<dbReference type="InterPro" id="IPR007110">
    <property type="entry name" value="Ig-like_dom"/>
</dbReference>
<feature type="non-terminal residue" evidence="4">
    <location>
        <position position="1282"/>
    </location>
</feature>
<organism evidence="4 5">
    <name type="scientific">Sphingobacterium yanglingense</name>
    <dbReference type="NCBI Taxonomy" id="1437280"/>
    <lineage>
        <taxon>Bacteria</taxon>
        <taxon>Pseudomonadati</taxon>
        <taxon>Bacteroidota</taxon>
        <taxon>Sphingobacteriia</taxon>
        <taxon>Sphingobacteriales</taxon>
        <taxon>Sphingobacteriaceae</taxon>
        <taxon>Sphingobacterium</taxon>
    </lineage>
</organism>
<proteinExistence type="predicted"/>
<feature type="domain" description="Ig-like" evidence="3">
    <location>
        <begin position="1046"/>
        <end position="1137"/>
    </location>
</feature>
<evidence type="ECO:0000256" key="2">
    <source>
        <dbReference type="SAM" id="SignalP"/>
    </source>
</evidence>
<dbReference type="Proteomes" id="UP000295292">
    <property type="component" value="Unassembled WGS sequence"/>
</dbReference>
<feature type="signal peptide" evidence="2">
    <location>
        <begin position="1"/>
        <end position="31"/>
    </location>
</feature>
<feature type="chain" id="PRO_5020232630" description="Ig-like domain-containing protein" evidence="2">
    <location>
        <begin position="32"/>
        <end position="1282"/>
    </location>
</feature>
<keyword evidence="5" id="KW-1185">Reference proteome</keyword>
<dbReference type="RefSeq" id="WP_133585556.1">
    <property type="nucleotide sequence ID" value="NZ_SNYV01000016.1"/>
</dbReference>
<keyword evidence="2" id="KW-0732">Signal</keyword>
<protein>
    <recommendedName>
        <fullName evidence="3">Ig-like domain-containing protein</fullName>
    </recommendedName>
</protein>
<evidence type="ECO:0000259" key="3">
    <source>
        <dbReference type="PROSITE" id="PS50835"/>
    </source>
</evidence>
<dbReference type="Pfam" id="PF19081">
    <property type="entry name" value="Ig_7"/>
    <property type="match status" value="1"/>
</dbReference>
<feature type="region of interest" description="Disordered" evidence="1">
    <location>
        <begin position="69"/>
        <end position="92"/>
    </location>
</feature>
<sequence>MKRTAHTYFSVRIVRLMWLLLLMVAFTSVHAQVVKPFTKRATSGTPTNGIYRIRGDFSMAGNTNLTRTGYLDGNATDPNGGNSNTNMSHVDVDNDPITWNSSMSELKLPLSANSNPACTNILFAGLYWTGRSNISNQYTFNVTKNAPQLNNYDNTQKVDHNVAITYTPYTMSVTRLTEIVATPVNQSFNMRHSSGGGYVNRINNRGFDYTLSVTRLGSSNPYYVQYLFTGAGNQPNIVFEFTNSDDVSNSPRAIRYSTDGGSSWTEPTGQSRGTLSGNKEYVTFDPVTINTIGGVSLTIDRLERNEGQNRTQNEYRSDSYARITVSGIEDVNVGYYPRYTFTAPSLPTHIFEVRNTAPYVYHSTDGGGTFVSVAGQNTPTGTTTKTYGFTPITLWTDGTTTLNLFNLVRDSRVDRTVTQTESASDANVRVFGQVWQNSSQSRTFDKRKIKFKKEGQPYVEYTANGTDIHYATSSYGGIFSAYHDVTPYVQTHGVGNYWAADIALLEGDGGDTGYFGCWSLVVVYENAGEIWRDVMVYDGHAFVQREGSSGTTTSYDLAISGFQAAQNGLVKVKMGIMAGEGDRDISGDFLSVRERATSSYPRVSHGGNTTGNFFNSSVFTGGNNRLPSYTNNTGIDIAMFYLQDQNTSPQNQFIDNNQTATTLRYGSTQDLYTISMVALAIDAYVPDVNGVSSAIATSGGGPLTSGTSTVTPGQEIEYTVQVSNNAEAIQNAMLNIPIPYTASYVPGSASIVYNNVTGGQQAVHSGIPGTLTVNMGTLAQGTAGGGIANLRATLKFKIKVTDDCQILKTPAGCSPVLTLGGMMSGMGVTSQTPFSNVPLINGFSQDGPCVGSPISGPLNFNIDAAAFIAANCQDVDPQRAFYFCNTTAVPFDDIASQFPIGTEFYNIPRDGTGTLIEYDESNPFPTTAGTVTYYAYPPGVSSNCFFTFTITNTSNTAKPITQPATFCKDAVLGSNPLAPFIVAGTATPAHALYYFTTETGGTAQPLTDLIINTSTVGTTTYWIAQGPAVTCSGPRVPIVVTISALPEITANVSNLTVCEGSTGSVSVTATGTNLTYTWEYYNGTTWVSLPNATQDKISINGSTLTLTGASLAYNGSKVRVTVSNGNCSVISGEATITVTSVAAPTTTQSTQTFCEIAPHTVAQLDATALADGTIKWYDAATGGNLLSPTTTLVDGQKYYASQTVGGCESVQRLEVTVAITVIAAPTTAQSTQTFCEIAPHTVANLQATGAGTIKWYDAATGGNLLSPTTTLVDGQKYYASQT</sequence>
<accession>A0A4R6WCI5</accession>
<feature type="compositionally biased region" description="Polar residues" evidence="1">
    <location>
        <begin position="76"/>
        <end position="88"/>
    </location>
</feature>
<name>A0A4R6WCI5_9SPHI</name>
<feature type="compositionally biased region" description="Polar residues" evidence="1">
    <location>
        <begin position="259"/>
        <end position="277"/>
    </location>
</feature>
<comment type="caution">
    <text evidence="4">The sequence shown here is derived from an EMBL/GenBank/DDBJ whole genome shotgun (WGS) entry which is preliminary data.</text>
</comment>
<evidence type="ECO:0000313" key="4">
    <source>
        <dbReference type="EMBL" id="TDQ75648.1"/>
    </source>
</evidence>
<dbReference type="InterPro" id="IPR044023">
    <property type="entry name" value="Ig_7"/>
</dbReference>
<gene>
    <name evidence="4" type="ORF">CLV99_3341</name>
</gene>